<organism evidence="1 2">
    <name type="scientific">Glomus cerebriforme</name>
    <dbReference type="NCBI Taxonomy" id="658196"/>
    <lineage>
        <taxon>Eukaryota</taxon>
        <taxon>Fungi</taxon>
        <taxon>Fungi incertae sedis</taxon>
        <taxon>Mucoromycota</taxon>
        <taxon>Glomeromycotina</taxon>
        <taxon>Glomeromycetes</taxon>
        <taxon>Glomerales</taxon>
        <taxon>Glomeraceae</taxon>
        <taxon>Glomus</taxon>
    </lineage>
</organism>
<dbReference type="EMBL" id="QKYT01000217">
    <property type="protein sequence ID" value="RIA89524.1"/>
    <property type="molecule type" value="Genomic_DNA"/>
</dbReference>
<evidence type="ECO:0000313" key="2">
    <source>
        <dbReference type="Proteomes" id="UP000265703"/>
    </source>
</evidence>
<proteinExistence type="predicted"/>
<protein>
    <recommendedName>
        <fullName evidence="3">Myb/SANT-like domain-containing protein</fullName>
    </recommendedName>
</protein>
<name>A0A397T396_9GLOM</name>
<dbReference type="Proteomes" id="UP000265703">
    <property type="component" value="Unassembled WGS sequence"/>
</dbReference>
<sequence length="218" mass="25313">MSNQPVRWEPQELIGILRFIKNHFNAWHKNKLDACNMAIQATSSSRDAKSVYSKVHNLLKPVRELLKTGKKSTNCTIVWENRTIHGLLREIIEQEKNYVQNQETNSHVSDGDVEMMIIDDVDDEVTTEETSMLFSTELVNSLYEKKIQEIEQNKSKLIETTATTNNAFKNSNIPSPYSIDIIDRSYFEKNRQASELRSELIKTIEIANKIYEKLKNFQ</sequence>
<evidence type="ECO:0000313" key="1">
    <source>
        <dbReference type="EMBL" id="RIA89524.1"/>
    </source>
</evidence>
<dbReference type="AlphaFoldDB" id="A0A397T396"/>
<keyword evidence="2" id="KW-1185">Reference proteome</keyword>
<evidence type="ECO:0008006" key="3">
    <source>
        <dbReference type="Google" id="ProtNLM"/>
    </source>
</evidence>
<reference evidence="1 2" key="1">
    <citation type="submission" date="2018-06" db="EMBL/GenBank/DDBJ databases">
        <title>Comparative genomics reveals the genomic features of Rhizophagus irregularis, R. cerebriforme, R. diaphanum and Gigaspora rosea, and their symbiotic lifestyle signature.</title>
        <authorList>
            <person name="Morin E."/>
            <person name="San Clemente H."/>
            <person name="Chen E.C.H."/>
            <person name="De La Providencia I."/>
            <person name="Hainaut M."/>
            <person name="Kuo A."/>
            <person name="Kohler A."/>
            <person name="Murat C."/>
            <person name="Tang N."/>
            <person name="Roy S."/>
            <person name="Loubradou J."/>
            <person name="Henrissat B."/>
            <person name="Grigoriev I.V."/>
            <person name="Corradi N."/>
            <person name="Roux C."/>
            <person name="Martin F.M."/>
        </authorList>
    </citation>
    <scope>NUCLEOTIDE SEQUENCE [LARGE SCALE GENOMIC DNA]</scope>
    <source>
        <strain evidence="1 2">DAOM 227022</strain>
    </source>
</reference>
<gene>
    <name evidence="1" type="ORF">C1645_806215</name>
</gene>
<accession>A0A397T396</accession>
<comment type="caution">
    <text evidence="1">The sequence shown here is derived from an EMBL/GenBank/DDBJ whole genome shotgun (WGS) entry which is preliminary data.</text>
</comment>